<evidence type="ECO:0000313" key="3">
    <source>
        <dbReference type="Proteomes" id="UP000324233"/>
    </source>
</evidence>
<dbReference type="EMBL" id="CP042999">
    <property type="protein sequence ID" value="QEH39318.1"/>
    <property type="molecule type" value="Genomic_DNA"/>
</dbReference>
<geneLocation type="plasmid" evidence="3">
    <name>pojf2_2</name>
</geneLocation>
<evidence type="ECO:0000313" key="2">
    <source>
        <dbReference type="EMBL" id="QEH39318.1"/>
    </source>
</evidence>
<keyword evidence="2" id="KW-0614">Plasmid</keyword>
<dbReference type="Proteomes" id="UP000324233">
    <property type="component" value="Plasmid pOJF2_2"/>
</dbReference>
<feature type="transmembrane region" description="Helical" evidence="1">
    <location>
        <begin position="145"/>
        <end position="167"/>
    </location>
</feature>
<keyword evidence="1" id="KW-0812">Transmembrane</keyword>
<keyword evidence="3" id="KW-1185">Reference proteome</keyword>
<organism evidence="2 3">
    <name type="scientific">Aquisphaera giovannonii</name>
    <dbReference type="NCBI Taxonomy" id="406548"/>
    <lineage>
        <taxon>Bacteria</taxon>
        <taxon>Pseudomonadati</taxon>
        <taxon>Planctomycetota</taxon>
        <taxon>Planctomycetia</taxon>
        <taxon>Isosphaerales</taxon>
        <taxon>Isosphaeraceae</taxon>
        <taxon>Aquisphaera</taxon>
    </lineage>
</organism>
<reference evidence="2 3" key="1">
    <citation type="submission" date="2019-08" db="EMBL/GenBank/DDBJ databases">
        <title>Deep-cultivation of Planctomycetes and their phenomic and genomic characterization uncovers novel biology.</title>
        <authorList>
            <person name="Wiegand S."/>
            <person name="Jogler M."/>
            <person name="Boedeker C."/>
            <person name="Pinto D."/>
            <person name="Vollmers J."/>
            <person name="Rivas-Marin E."/>
            <person name="Kohn T."/>
            <person name="Peeters S.H."/>
            <person name="Heuer A."/>
            <person name="Rast P."/>
            <person name="Oberbeckmann S."/>
            <person name="Bunk B."/>
            <person name="Jeske O."/>
            <person name="Meyerdierks A."/>
            <person name="Storesund J.E."/>
            <person name="Kallscheuer N."/>
            <person name="Luecker S."/>
            <person name="Lage O.M."/>
            <person name="Pohl T."/>
            <person name="Merkel B.J."/>
            <person name="Hornburger P."/>
            <person name="Mueller R.-W."/>
            <person name="Bruemmer F."/>
            <person name="Labrenz M."/>
            <person name="Spormann A.M."/>
            <person name="Op den Camp H."/>
            <person name="Overmann J."/>
            <person name="Amann R."/>
            <person name="Jetten M.S.M."/>
            <person name="Mascher T."/>
            <person name="Medema M.H."/>
            <person name="Devos D.P."/>
            <person name="Kaster A.-K."/>
            <person name="Ovreas L."/>
            <person name="Rohde M."/>
            <person name="Galperin M.Y."/>
            <person name="Jogler C."/>
        </authorList>
    </citation>
    <scope>NUCLEOTIDE SEQUENCE [LARGE SCALE GENOMIC DNA]</scope>
    <source>
        <strain evidence="2 3">OJF2</strain>
        <plasmid evidence="3">pojf2_2</plasmid>
    </source>
</reference>
<keyword evidence="1" id="KW-1133">Transmembrane helix</keyword>
<dbReference type="AlphaFoldDB" id="A0A5B9WFC3"/>
<gene>
    <name evidence="2" type="ORF">OJF2_79330</name>
</gene>
<dbReference type="OrthoDB" id="9897471at2"/>
<feature type="transmembrane region" description="Helical" evidence="1">
    <location>
        <begin position="15"/>
        <end position="48"/>
    </location>
</feature>
<protein>
    <submittedName>
        <fullName evidence="2">Uncharacterized protein</fullName>
    </submittedName>
</protein>
<sequence>MRPTSVRFTIGRLMAAVAVIAILLGWLGLWAALAFVGLSLVVIIPAAIAPPGHRLEAASWASSLQPAVVLFYLYATWATAWCVLGHPPRPALDDPKSISPIVDVPYDMFAFSLMLGSMICACTGLLLSAVCLVRRRSVGPLLTLPFAWLAGFLALASDPLGVLFWYFD</sequence>
<proteinExistence type="predicted"/>
<dbReference type="RefSeq" id="WP_148599207.1">
    <property type="nucleotide sequence ID" value="NZ_CP042999.1"/>
</dbReference>
<dbReference type="KEGG" id="agv:OJF2_79330"/>
<feature type="transmembrane region" description="Helical" evidence="1">
    <location>
        <begin position="108"/>
        <end position="133"/>
    </location>
</feature>
<keyword evidence="1" id="KW-0472">Membrane</keyword>
<accession>A0A5B9WFC3</accession>
<evidence type="ECO:0000256" key="1">
    <source>
        <dbReference type="SAM" id="Phobius"/>
    </source>
</evidence>
<name>A0A5B9WFC3_9BACT</name>